<proteinExistence type="predicted"/>
<dbReference type="EMBL" id="CABFNP030001353">
    <property type="protein sequence ID" value="CAI6100688.1"/>
    <property type="molecule type" value="Genomic_DNA"/>
</dbReference>
<protein>
    <submittedName>
        <fullName evidence="2">Uncharacterized protein</fullName>
    </submittedName>
</protein>
<dbReference type="Proteomes" id="UP001160390">
    <property type="component" value="Unassembled WGS sequence"/>
</dbReference>
<dbReference type="AlphaFoldDB" id="A0AA35QEU1"/>
<accession>A0AA35QEU1</accession>
<comment type="caution">
    <text evidence="2">The sequence shown here is derived from an EMBL/GenBank/DDBJ whole genome shotgun (WGS) entry which is preliminary data.</text>
</comment>
<evidence type="ECO:0000313" key="2">
    <source>
        <dbReference type="EMBL" id="CAI6100688.1"/>
    </source>
</evidence>
<organism evidence="2 3">
    <name type="scientific">Clonostachys chloroleuca</name>
    <dbReference type="NCBI Taxonomy" id="1926264"/>
    <lineage>
        <taxon>Eukaryota</taxon>
        <taxon>Fungi</taxon>
        <taxon>Dikarya</taxon>
        <taxon>Ascomycota</taxon>
        <taxon>Pezizomycotina</taxon>
        <taxon>Sordariomycetes</taxon>
        <taxon>Hypocreomycetidae</taxon>
        <taxon>Hypocreales</taxon>
        <taxon>Bionectriaceae</taxon>
        <taxon>Clonostachys</taxon>
    </lineage>
</organism>
<evidence type="ECO:0000256" key="1">
    <source>
        <dbReference type="SAM" id="MobiDB-lite"/>
    </source>
</evidence>
<sequence length="137" mass="14634">MPQTMSRSSSATGHADESPCHELLAFHSSTICPTPFFDNQQEHPPRRSIFSEEQLLYLQNHPLALSEFESAFSSIFSPGPLPTSLPPRGVGPHFPPPEPSDNALLPALIPIPTATAAPSQSEASNLAVLSPASPLSR</sequence>
<reference evidence="2" key="1">
    <citation type="submission" date="2023-01" db="EMBL/GenBank/DDBJ databases">
        <authorList>
            <person name="Piombo E."/>
        </authorList>
    </citation>
    <scope>NUCLEOTIDE SEQUENCE</scope>
</reference>
<evidence type="ECO:0000313" key="3">
    <source>
        <dbReference type="Proteomes" id="UP001160390"/>
    </source>
</evidence>
<feature type="region of interest" description="Disordered" evidence="1">
    <location>
        <begin position="115"/>
        <end position="137"/>
    </location>
</feature>
<feature type="region of interest" description="Disordered" evidence="1">
    <location>
        <begin position="83"/>
        <end position="103"/>
    </location>
</feature>
<name>A0AA35QEU1_9HYPO</name>
<gene>
    <name evidence="2" type="ORF">CCHLO57077_00006741</name>
</gene>
<keyword evidence="3" id="KW-1185">Reference proteome</keyword>